<evidence type="ECO:0000313" key="1">
    <source>
        <dbReference type="EMBL" id="BBE30200.1"/>
    </source>
</evidence>
<reference evidence="1 2" key="1">
    <citation type="submission" date="2018-06" db="EMBL/GenBank/DDBJ databases">
        <title>Genome sequencing of Oceanotoga sp. sy52.</title>
        <authorList>
            <person name="Mori K."/>
        </authorList>
    </citation>
    <scope>NUCLEOTIDE SEQUENCE [LARGE SCALE GENOMIC DNA]</scope>
    <source>
        <strain evidence="2">sy52</strain>
    </source>
</reference>
<sequence>MKKLLVLMIVVISVFAFSVQLSGAFRFMPNGDTYPDGTPKGANGFRISNLDSFIGLSIEGYMPNDPRHPDFLEFNAFVLGVLKLGIIDVYGGVSPILLFNLQDPSTTETTPSGGLYHSLNPFVLKGGAELNLGAINIIGEAYFVTNDKFRHFDQLGYALGVGLTF</sequence>
<dbReference type="Proteomes" id="UP000516361">
    <property type="component" value="Chromosome"/>
</dbReference>
<organism evidence="1 2">
    <name type="scientific">Tepiditoga spiralis</name>
    <dbReference type="NCBI Taxonomy" id="2108365"/>
    <lineage>
        <taxon>Bacteria</taxon>
        <taxon>Thermotogati</taxon>
        <taxon>Thermotogota</taxon>
        <taxon>Thermotogae</taxon>
        <taxon>Petrotogales</taxon>
        <taxon>Petrotogaceae</taxon>
        <taxon>Tepiditoga</taxon>
    </lineage>
</organism>
<gene>
    <name evidence="1" type="ORF">OSSY52_03410</name>
</gene>
<protein>
    <recommendedName>
        <fullName evidence="3">Outer membrane protein beta-barrel domain-containing protein</fullName>
    </recommendedName>
</protein>
<evidence type="ECO:0000313" key="2">
    <source>
        <dbReference type="Proteomes" id="UP000516361"/>
    </source>
</evidence>
<dbReference type="AlphaFoldDB" id="A0A7G1G1S9"/>
<proteinExistence type="predicted"/>
<accession>A0A7G1G1S9</accession>
<dbReference type="RefSeq" id="WP_190615326.1">
    <property type="nucleotide sequence ID" value="NZ_AP018712.1"/>
</dbReference>
<evidence type="ECO:0008006" key="3">
    <source>
        <dbReference type="Google" id="ProtNLM"/>
    </source>
</evidence>
<dbReference type="EMBL" id="AP018712">
    <property type="protein sequence ID" value="BBE30200.1"/>
    <property type="molecule type" value="Genomic_DNA"/>
</dbReference>
<dbReference type="InParanoid" id="A0A7G1G1S9"/>
<dbReference type="KEGG" id="ocy:OSSY52_03410"/>
<keyword evidence="2" id="KW-1185">Reference proteome</keyword>
<name>A0A7G1G1S9_9BACT</name>